<evidence type="ECO:0000313" key="2">
    <source>
        <dbReference type="EMBL" id="MFI1460944.1"/>
    </source>
</evidence>
<feature type="transmembrane region" description="Helical" evidence="1">
    <location>
        <begin position="484"/>
        <end position="504"/>
    </location>
</feature>
<reference evidence="2 3" key="1">
    <citation type="submission" date="2024-10" db="EMBL/GenBank/DDBJ databases">
        <title>The Natural Products Discovery Center: Release of the First 8490 Sequenced Strains for Exploring Actinobacteria Biosynthetic Diversity.</title>
        <authorList>
            <person name="Kalkreuter E."/>
            <person name="Kautsar S.A."/>
            <person name="Yang D."/>
            <person name="Bader C.D."/>
            <person name="Teijaro C.N."/>
            <person name="Fluegel L."/>
            <person name="Davis C.M."/>
            <person name="Simpson J.R."/>
            <person name="Lauterbach L."/>
            <person name="Steele A.D."/>
            <person name="Gui C."/>
            <person name="Meng S."/>
            <person name="Li G."/>
            <person name="Viehrig K."/>
            <person name="Ye F."/>
            <person name="Su P."/>
            <person name="Kiefer A.F."/>
            <person name="Nichols A."/>
            <person name="Cepeda A.J."/>
            <person name="Yan W."/>
            <person name="Fan B."/>
            <person name="Jiang Y."/>
            <person name="Adhikari A."/>
            <person name="Zheng C.-J."/>
            <person name="Schuster L."/>
            <person name="Cowan T.M."/>
            <person name="Smanski M.J."/>
            <person name="Chevrette M.G."/>
            <person name="De Carvalho L.P.S."/>
            <person name="Shen B."/>
        </authorList>
    </citation>
    <scope>NUCLEOTIDE SEQUENCE [LARGE SCALE GENOMIC DNA]</scope>
    <source>
        <strain evidence="2 3">NPDC020568</strain>
    </source>
</reference>
<dbReference type="GeneID" id="93504072"/>
<feature type="transmembrane region" description="Helical" evidence="1">
    <location>
        <begin position="210"/>
        <end position="228"/>
    </location>
</feature>
<sequence>MTTTALHSGTPAAAPIDPQQTTWRAALAGIGTLIRLDLRRDRIKLPAWVLGIALMSVYYASALQQVYTTPEDLRAVSQFSEGVVGALISGPGYGLTDPTIESVIVAVYGLYYLLLAALMNILLISRHTRVEEQTGRAELVRANAVGRHAQLTAALVIAVIANLAVTLLIAGSFAAAGLGTSDALLFGASVGAAGLVFAAITAVTVQITEYSRAASGLAGLALGIAYVIRAAGDAVREGGSALSWLSPLAWSQQTRAYADGRWWPLLLSVALVLVVTAAAYFLSSRRDLGAGLVPPRPGHREAPGWLATPVALAARLQRAGLIGWACALVASGALYGGIGNTIVDSFDDLPDQVIDVMGGDASRMLDGYLGTMAFFDALLVTVFAILAVQSLRTEETAGRTEPVLATATGRVAWFAGYIGVAALGVLALLATTGLALGTALALSVGDAGYVVDGLLSHLVFAPAVLLVLAIAALLYGVFPQAIGATWALFGFALILGFFGPIMNLPQWVHDLSPFQHIARIPMEELRWPALIVLTVLAAVSAAVGAYRFRERDLDTP</sequence>
<keyword evidence="1" id="KW-0812">Transmembrane</keyword>
<organism evidence="2 3">
    <name type="scientific">Nocardia carnea</name>
    <dbReference type="NCBI Taxonomy" id="37328"/>
    <lineage>
        <taxon>Bacteria</taxon>
        <taxon>Bacillati</taxon>
        <taxon>Actinomycetota</taxon>
        <taxon>Actinomycetes</taxon>
        <taxon>Mycobacteriales</taxon>
        <taxon>Nocardiaceae</taxon>
        <taxon>Nocardia</taxon>
    </lineage>
</organism>
<proteinExistence type="predicted"/>
<feature type="transmembrane region" description="Helical" evidence="1">
    <location>
        <begin position="367"/>
        <end position="391"/>
    </location>
</feature>
<feature type="transmembrane region" description="Helical" evidence="1">
    <location>
        <begin position="411"/>
        <end position="442"/>
    </location>
</feature>
<feature type="transmembrane region" description="Helical" evidence="1">
    <location>
        <begin position="183"/>
        <end position="203"/>
    </location>
</feature>
<feature type="transmembrane region" description="Helical" evidence="1">
    <location>
        <begin position="103"/>
        <end position="124"/>
    </location>
</feature>
<gene>
    <name evidence="2" type="ORF">ACH4WX_09470</name>
</gene>
<accession>A0ABW7TMC9</accession>
<comment type="caution">
    <text evidence="2">The sequence shown here is derived from an EMBL/GenBank/DDBJ whole genome shotgun (WGS) entry which is preliminary data.</text>
</comment>
<feature type="transmembrane region" description="Helical" evidence="1">
    <location>
        <begin position="45"/>
        <end position="67"/>
    </location>
</feature>
<feature type="transmembrane region" description="Helical" evidence="1">
    <location>
        <begin position="454"/>
        <end position="478"/>
    </location>
</feature>
<dbReference type="Proteomes" id="UP001611263">
    <property type="component" value="Unassembled WGS sequence"/>
</dbReference>
<protein>
    <submittedName>
        <fullName evidence="2">ABC transporter permease</fullName>
    </submittedName>
</protein>
<evidence type="ECO:0000256" key="1">
    <source>
        <dbReference type="SAM" id="Phobius"/>
    </source>
</evidence>
<dbReference type="EMBL" id="JBIRUQ010000002">
    <property type="protein sequence ID" value="MFI1460944.1"/>
    <property type="molecule type" value="Genomic_DNA"/>
</dbReference>
<feature type="transmembrane region" description="Helical" evidence="1">
    <location>
        <begin position="525"/>
        <end position="546"/>
    </location>
</feature>
<dbReference type="RefSeq" id="WP_231508692.1">
    <property type="nucleotide sequence ID" value="NZ_JBIRUQ010000002.1"/>
</dbReference>
<keyword evidence="3" id="KW-1185">Reference proteome</keyword>
<name>A0ABW7TMC9_9NOCA</name>
<keyword evidence="1" id="KW-0472">Membrane</keyword>
<evidence type="ECO:0000313" key="3">
    <source>
        <dbReference type="Proteomes" id="UP001611263"/>
    </source>
</evidence>
<keyword evidence="1" id="KW-1133">Transmembrane helix</keyword>
<feature type="transmembrane region" description="Helical" evidence="1">
    <location>
        <begin position="151"/>
        <end position="177"/>
    </location>
</feature>
<feature type="transmembrane region" description="Helical" evidence="1">
    <location>
        <begin position="262"/>
        <end position="282"/>
    </location>
</feature>